<keyword evidence="1" id="KW-0812">Transmembrane</keyword>
<dbReference type="RefSeq" id="XP_018185035.1">
    <property type="nucleotide sequence ID" value="XM_018336603.1"/>
</dbReference>
<name>A0A164ZT68_XYLHT</name>
<keyword evidence="1" id="KW-1133">Transmembrane helix</keyword>
<dbReference type="EMBL" id="KV407466">
    <property type="protein sequence ID" value="KZF19480.1"/>
    <property type="molecule type" value="Genomic_DNA"/>
</dbReference>
<evidence type="ECO:0000313" key="3">
    <source>
        <dbReference type="Proteomes" id="UP000076632"/>
    </source>
</evidence>
<reference evidence="2 3" key="1">
    <citation type="journal article" date="2016" name="Fungal Biol.">
        <title>The genome of Xylona heveae provides a window into fungal endophytism.</title>
        <authorList>
            <person name="Gazis R."/>
            <person name="Kuo A."/>
            <person name="Riley R."/>
            <person name="LaButti K."/>
            <person name="Lipzen A."/>
            <person name="Lin J."/>
            <person name="Amirebrahimi M."/>
            <person name="Hesse C.N."/>
            <person name="Spatafora J.W."/>
            <person name="Henrissat B."/>
            <person name="Hainaut M."/>
            <person name="Grigoriev I.V."/>
            <person name="Hibbett D.S."/>
        </authorList>
    </citation>
    <scope>NUCLEOTIDE SEQUENCE [LARGE SCALE GENOMIC DNA]</scope>
    <source>
        <strain evidence="2 3">TC161</strain>
    </source>
</reference>
<gene>
    <name evidence="2" type="ORF">L228DRAFT_44114</name>
</gene>
<dbReference type="AlphaFoldDB" id="A0A164ZT68"/>
<keyword evidence="1" id="KW-0472">Membrane</keyword>
<feature type="transmembrane region" description="Helical" evidence="1">
    <location>
        <begin position="44"/>
        <end position="62"/>
    </location>
</feature>
<evidence type="ECO:0000256" key="1">
    <source>
        <dbReference type="SAM" id="Phobius"/>
    </source>
</evidence>
<dbReference type="InParanoid" id="A0A164ZT68"/>
<keyword evidence="3" id="KW-1185">Reference proteome</keyword>
<accession>A0A164ZT68</accession>
<proteinExistence type="predicted"/>
<sequence length="75" mass="8484">MLLYMTQIRQLNGSSSQKSRTIDWLSTSSNGSLKKLMSLSGIDFSAWTYFTSLVYGVCMIALGEIKRPRDEANWV</sequence>
<organism evidence="2 3">
    <name type="scientific">Xylona heveae (strain CBS 132557 / TC161)</name>
    <dbReference type="NCBI Taxonomy" id="1328760"/>
    <lineage>
        <taxon>Eukaryota</taxon>
        <taxon>Fungi</taxon>
        <taxon>Dikarya</taxon>
        <taxon>Ascomycota</taxon>
        <taxon>Pezizomycotina</taxon>
        <taxon>Xylonomycetes</taxon>
        <taxon>Xylonales</taxon>
        <taxon>Xylonaceae</taxon>
        <taxon>Xylona</taxon>
    </lineage>
</organism>
<protein>
    <submittedName>
        <fullName evidence="2">Uncharacterized protein</fullName>
    </submittedName>
</protein>
<evidence type="ECO:0000313" key="2">
    <source>
        <dbReference type="EMBL" id="KZF19480.1"/>
    </source>
</evidence>
<dbReference type="GeneID" id="28901740"/>
<dbReference type="Proteomes" id="UP000076632">
    <property type="component" value="Unassembled WGS sequence"/>
</dbReference>